<dbReference type="RefSeq" id="WP_046368939.1">
    <property type="nucleotide sequence ID" value="NZ_BBWV01000002.1"/>
</dbReference>
<keyword evidence="1" id="KW-1133">Transmembrane helix</keyword>
<keyword evidence="1" id="KW-0812">Transmembrane</keyword>
<evidence type="ECO:0000313" key="2">
    <source>
        <dbReference type="EMBL" id="GAO42985.1"/>
    </source>
</evidence>
<feature type="transmembrane region" description="Helical" evidence="1">
    <location>
        <begin position="236"/>
        <end position="254"/>
    </location>
</feature>
<reference evidence="2 3" key="1">
    <citation type="submission" date="2015-04" db="EMBL/GenBank/DDBJ databases">
        <title>Whole genome shotgun sequence of Flavihumibacter petaseus NBRC 106054.</title>
        <authorList>
            <person name="Miyazawa S."/>
            <person name="Hosoyama A."/>
            <person name="Hashimoto M."/>
            <person name="Noguchi M."/>
            <person name="Tsuchikane K."/>
            <person name="Ohji S."/>
            <person name="Yamazoe A."/>
            <person name="Ichikawa N."/>
            <person name="Kimura A."/>
            <person name="Fujita N."/>
        </authorList>
    </citation>
    <scope>NUCLEOTIDE SEQUENCE [LARGE SCALE GENOMIC DNA]</scope>
    <source>
        <strain evidence="2 3">NBRC 106054</strain>
    </source>
</reference>
<evidence type="ECO:0000256" key="1">
    <source>
        <dbReference type="SAM" id="Phobius"/>
    </source>
</evidence>
<dbReference type="EMBL" id="BBWV01000002">
    <property type="protein sequence ID" value="GAO42985.1"/>
    <property type="molecule type" value="Genomic_DNA"/>
</dbReference>
<feature type="transmembrane region" description="Helical" evidence="1">
    <location>
        <begin position="266"/>
        <end position="285"/>
    </location>
</feature>
<evidence type="ECO:0000313" key="3">
    <source>
        <dbReference type="Proteomes" id="UP000033121"/>
    </source>
</evidence>
<gene>
    <name evidence="2" type="ORF">FPE01S_02_00900</name>
</gene>
<evidence type="ECO:0008006" key="4">
    <source>
        <dbReference type="Google" id="ProtNLM"/>
    </source>
</evidence>
<feature type="transmembrane region" description="Helical" evidence="1">
    <location>
        <begin position="145"/>
        <end position="164"/>
    </location>
</feature>
<dbReference type="OrthoDB" id="671850at2"/>
<organism evidence="2 3">
    <name type="scientific">Flavihumibacter petaseus NBRC 106054</name>
    <dbReference type="NCBI Taxonomy" id="1220578"/>
    <lineage>
        <taxon>Bacteria</taxon>
        <taxon>Pseudomonadati</taxon>
        <taxon>Bacteroidota</taxon>
        <taxon>Chitinophagia</taxon>
        <taxon>Chitinophagales</taxon>
        <taxon>Chitinophagaceae</taxon>
        <taxon>Flavihumibacter</taxon>
    </lineage>
</organism>
<dbReference type="AlphaFoldDB" id="A0A0E9N0U6"/>
<dbReference type="STRING" id="1220578.FPE01S_02_00900"/>
<accession>A0A0E9N0U6</accession>
<feature type="transmembrane region" description="Helical" evidence="1">
    <location>
        <begin position="209"/>
        <end position="230"/>
    </location>
</feature>
<feature type="transmembrane region" description="Helical" evidence="1">
    <location>
        <begin position="176"/>
        <end position="197"/>
    </location>
</feature>
<proteinExistence type="predicted"/>
<sequence>MKTLRHHVILYDAECPLCRVYTSAFVHSGMLDAGGRKPYQDQQAIAACPLLDRQRAVNEIALIDTRTGQVTYGIDSLLKVICTAFPALRILLSPRPIVWFLKKAYAFVSYNRRVIIPGAAATVNGKKPDLSEVGLQPGFRLHYRIAFLLFAWLLTAFILSRYAIFMKPLVPPGPWYREYLLCGAQMLFQGTLLLSLGNINRTRHCFWNYLGNLMTVSFAGALALLLPLLIGVVLNAKPAFFLVSFLLVAAALFAEHLRRTRLLHLPALLSCGWLLYRLLICIYVLQ</sequence>
<protein>
    <recommendedName>
        <fullName evidence="4">DUF393 domain-containing protein</fullName>
    </recommendedName>
</protein>
<dbReference type="Proteomes" id="UP000033121">
    <property type="component" value="Unassembled WGS sequence"/>
</dbReference>
<comment type="caution">
    <text evidence="2">The sequence shown here is derived from an EMBL/GenBank/DDBJ whole genome shotgun (WGS) entry which is preliminary data.</text>
</comment>
<name>A0A0E9N0U6_9BACT</name>
<keyword evidence="3" id="KW-1185">Reference proteome</keyword>
<keyword evidence="1" id="KW-0472">Membrane</keyword>